<dbReference type="AlphaFoldDB" id="A0AAE3I184"/>
<dbReference type="Proteomes" id="UP001164374">
    <property type="component" value="Unassembled WGS sequence"/>
</dbReference>
<sequence length="296" mass="33164">MTDQHEPTKTVQLGKREWHGTHHPWSFRAEAFRWTGELISGLNVLPLATEMRAWMLRRGHLSLMPPPSAPTNGGFTNPYTTSGITLALLMSRSINATHDFSTTPTENGDEVSAEIERIGLYNDLLIYSARLCEVAIKQLLYCTQIPVSRYQRMALGQLLESPCPSCKRSTGQEPHLVSLVGTLAHPFDLCLAFEHCAMDHMDLVNKLRNSQAAHSGVQALNIRSVVESKEQLFHDSQEVFNNLVHMLSHLEDLEQRLLVDLAEKGEAINRLKRSGLRAEDCNFDLVPGVPFVFNPA</sequence>
<evidence type="ECO:0000313" key="1">
    <source>
        <dbReference type="EMBL" id="MCT7315252.1"/>
    </source>
</evidence>
<evidence type="ECO:0000313" key="2">
    <source>
        <dbReference type="Proteomes" id="UP001164374"/>
    </source>
</evidence>
<dbReference type="EMBL" id="JAOCQJ010000001">
    <property type="protein sequence ID" value="MCT7315252.1"/>
    <property type="molecule type" value="Genomic_DNA"/>
</dbReference>
<protein>
    <submittedName>
        <fullName evidence="1">Uncharacterized protein</fullName>
    </submittedName>
</protein>
<name>A0AAE3I184_9RALS</name>
<dbReference type="RefSeq" id="WP_260798594.1">
    <property type="nucleotide sequence ID" value="NZ_JAOCQJ010000001.1"/>
</dbReference>
<organism evidence="1 2">
    <name type="scientific">Ralstonia mojiangensis</name>
    <dbReference type="NCBI Taxonomy" id="2953895"/>
    <lineage>
        <taxon>Bacteria</taxon>
        <taxon>Pseudomonadati</taxon>
        <taxon>Pseudomonadota</taxon>
        <taxon>Betaproteobacteria</taxon>
        <taxon>Burkholderiales</taxon>
        <taxon>Burkholderiaceae</taxon>
        <taxon>Ralstonia</taxon>
    </lineage>
</organism>
<comment type="caution">
    <text evidence="1">The sequence shown here is derived from an EMBL/GenBank/DDBJ whole genome shotgun (WGS) entry which is preliminary data.</text>
</comment>
<reference evidence="1" key="1">
    <citation type="journal article" date="2023" name="Front. Microbiol.">
        <title>Ralstonia chuxiongensis sp. nov., Ralstonia mojiangensis sp. nov., and Ralstonia soli sp. nov., isolated from tobacco fields, are three novel species in the family Burkholderiaceae.</title>
        <authorList>
            <person name="Lu C.H."/>
            <person name="Zhang Y.Y."/>
            <person name="Jiang N."/>
            <person name="Chen W."/>
            <person name="Shao X."/>
            <person name="Zhao Z.M."/>
            <person name="Lu W.L."/>
            <person name="Hu X."/>
            <person name="Xi Y.X."/>
            <person name="Zou S.Y."/>
            <person name="Wei Q.J."/>
            <person name="Lin Z.L."/>
            <person name="Gong L."/>
            <person name="Gai X.T."/>
            <person name="Zhang L.Q."/>
            <person name="Li J.Y."/>
            <person name="Jin Y."/>
            <person name="Xia Z.Y."/>
        </authorList>
    </citation>
    <scope>NUCLEOTIDE SEQUENCE</scope>
    <source>
        <strain evidence="1">22TCCZM01-4</strain>
    </source>
</reference>
<proteinExistence type="predicted"/>
<gene>
    <name evidence="1" type="ORF">N5I87_04490</name>
</gene>
<accession>A0AAE3I184</accession>
<reference evidence="1" key="2">
    <citation type="submission" date="2023-02" db="EMBL/GenBank/DDBJ databases">
        <authorList>
            <person name="Lu C.-H."/>
        </authorList>
    </citation>
    <scope>NUCLEOTIDE SEQUENCE</scope>
    <source>
        <strain evidence="1">22TCCZM01-4</strain>
    </source>
</reference>